<sequence>MMTVRERFPRLFAAALLWLACAGYVFFGGMPAFVVQMAADWHYTATQQGVIAMAEVVGNAIGSLLLVYVIHGRTARFTLACGLLMQLAGNAAMYGDPAFWLACCERVFAGIGGGIVFGTAIRYVSLNPRADTLLPLMVVCQYLGMTLLTSVIVPGLGSIGASLIYCAATAGVSLFVLFFFMDGCRVVGESPDGELPAVNAGAAWLVLASIFLVSACAGLAWTFLEAVGLASGLAPDQVHKAIGASAVPTVLVCLCMPALLRRGWALSSGTVLLSVCAAGALLLATPLTPWTFAVGATAFTGAWMASGVAQYAMLPGFDPVGRHIALIPACVGIGSAVGSLVGGGLIDSSSAFGVAYDISAIFAVLAIVSMLAAHRWGAQRSVIGEAPLRDSTN</sequence>
<keyword evidence="1" id="KW-0812">Transmembrane</keyword>
<feature type="transmembrane region" description="Helical" evidence="1">
    <location>
        <begin position="290"/>
        <end position="312"/>
    </location>
</feature>
<keyword evidence="1" id="KW-0472">Membrane</keyword>
<evidence type="ECO:0000313" key="2">
    <source>
        <dbReference type="EMBL" id="QPS83245.1"/>
    </source>
</evidence>
<evidence type="ECO:0000256" key="1">
    <source>
        <dbReference type="SAM" id="Phobius"/>
    </source>
</evidence>
<organism evidence="2 3">
    <name type="scientific">Delftia lacustris</name>
    <dbReference type="NCBI Taxonomy" id="558537"/>
    <lineage>
        <taxon>Bacteria</taxon>
        <taxon>Pseudomonadati</taxon>
        <taxon>Pseudomonadota</taxon>
        <taxon>Betaproteobacteria</taxon>
        <taxon>Burkholderiales</taxon>
        <taxon>Comamonadaceae</taxon>
        <taxon>Delftia</taxon>
    </lineage>
</organism>
<dbReference type="SUPFAM" id="SSF103473">
    <property type="entry name" value="MFS general substrate transporter"/>
    <property type="match status" value="1"/>
</dbReference>
<feature type="transmembrane region" description="Helical" evidence="1">
    <location>
        <begin position="99"/>
        <end position="121"/>
    </location>
</feature>
<name>A0A7T2YWZ8_9BURK</name>
<feature type="transmembrane region" description="Helical" evidence="1">
    <location>
        <begin position="159"/>
        <end position="181"/>
    </location>
</feature>
<dbReference type="Proteomes" id="UP000595064">
    <property type="component" value="Chromosome"/>
</dbReference>
<feature type="transmembrane region" description="Helical" evidence="1">
    <location>
        <begin position="324"/>
        <end position="346"/>
    </location>
</feature>
<dbReference type="KEGG" id="dla:I6G47_09320"/>
<dbReference type="InterPro" id="IPR036259">
    <property type="entry name" value="MFS_trans_sf"/>
</dbReference>
<dbReference type="RefSeq" id="WP_016452458.1">
    <property type="nucleotide sequence ID" value="NZ_CP065748.1"/>
</dbReference>
<feature type="transmembrane region" description="Helical" evidence="1">
    <location>
        <begin position="352"/>
        <end position="373"/>
    </location>
</feature>
<protein>
    <submittedName>
        <fullName evidence="2">MFS transporter</fullName>
    </submittedName>
</protein>
<feature type="transmembrane region" description="Helical" evidence="1">
    <location>
        <begin position="77"/>
        <end position="93"/>
    </location>
</feature>
<gene>
    <name evidence="2" type="ORF">I6G47_09320</name>
</gene>
<dbReference type="Gene3D" id="1.20.1250.20">
    <property type="entry name" value="MFS general substrate transporter like domains"/>
    <property type="match status" value="1"/>
</dbReference>
<feature type="transmembrane region" description="Helical" evidence="1">
    <location>
        <begin position="133"/>
        <end position="153"/>
    </location>
</feature>
<keyword evidence="3" id="KW-1185">Reference proteome</keyword>
<dbReference type="AlphaFoldDB" id="A0A7T2YWZ8"/>
<accession>A0A7T2YWZ8</accession>
<dbReference type="PROSITE" id="PS51257">
    <property type="entry name" value="PROKAR_LIPOPROTEIN"/>
    <property type="match status" value="1"/>
</dbReference>
<feature type="transmembrane region" description="Helical" evidence="1">
    <location>
        <begin position="265"/>
        <end position="284"/>
    </location>
</feature>
<reference evidence="2 3" key="1">
    <citation type="submission" date="2020-12" db="EMBL/GenBank/DDBJ databases">
        <title>FDA dAtabase for Regulatory Grade micrObial Sequences (FDA-ARGOS): Supporting development and validation of Infectious Disease Dx tests.</title>
        <authorList>
            <person name="Sproer C."/>
            <person name="Gronow S."/>
            <person name="Severitt S."/>
            <person name="Schroder I."/>
            <person name="Tallon L."/>
            <person name="Sadzewicz L."/>
            <person name="Zhao X."/>
            <person name="Boylan J."/>
            <person name="Ott S."/>
            <person name="Bowen H."/>
            <person name="Vavikolanu K."/>
            <person name="Mehta A."/>
            <person name="Aluvathingal J."/>
            <person name="Nadendla S."/>
            <person name="Lowell S."/>
            <person name="Myers T."/>
            <person name="Yan Y."/>
            <person name="Sichtig H."/>
        </authorList>
    </citation>
    <scope>NUCLEOTIDE SEQUENCE [LARGE SCALE GENOMIC DNA]</scope>
    <source>
        <strain evidence="2 3">FDAARGOS_890</strain>
    </source>
</reference>
<feature type="transmembrane region" description="Helical" evidence="1">
    <location>
        <begin position="51"/>
        <end position="70"/>
    </location>
</feature>
<keyword evidence="1" id="KW-1133">Transmembrane helix</keyword>
<evidence type="ECO:0000313" key="3">
    <source>
        <dbReference type="Proteomes" id="UP000595064"/>
    </source>
</evidence>
<dbReference type="EMBL" id="CP065748">
    <property type="protein sequence ID" value="QPS83245.1"/>
    <property type="molecule type" value="Genomic_DNA"/>
</dbReference>
<proteinExistence type="predicted"/>
<feature type="transmembrane region" description="Helical" evidence="1">
    <location>
        <begin position="202"/>
        <end position="221"/>
    </location>
</feature>